<proteinExistence type="predicted"/>
<name>A0ACA9LSK4_9GLOM</name>
<feature type="non-terminal residue" evidence="1">
    <location>
        <position position="1"/>
    </location>
</feature>
<dbReference type="Proteomes" id="UP000789860">
    <property type="component" value="Unassembled WGS sequence"/>
</dbReference>
<keyword evidence="2" id="KW-1185">Reference proteome</keyword>
<evidence type="ECO:0000313" key="2">
    <source>
        <dbReference type="Proteomes" id="UP000789860"/>
    </source>
</evidence>
<evidence type="ECO:0000313" key="1">
    <source>
        <dbReference type="EMBL" id="CAG8548444.1"/>
    </source>
</evidence>
<reference evidence="1" key="1">
    <citation type="submission" date="2021-06" db="EMBL/GenBank/DDBJ databases">
        <authorList>
            <person name="Kallberg Y."/>
            <person name="Tangrot J."/>
            <person name="Rosling A."/>
        </authorList>
    </citation>
    <scope>NUCLEOTIDE SEQUENCE</scope>
    <source>
        <strain evidence="1">AU212A</strain>
    </source>
</reference>
<sequence>TDDFILASSYIQYTDLQVSLVNTFNDLEVFFSTNVFAELD</sequence>
<comment type="caution">
    <text evidence="1">The sequence shown here is derived from an EMBL/GenBank/DDBJ whole genome shotgun (WGS) entry which is preliminary data.</text>
</comment>
<organism evidence="1 2">
    <name type="scientific">Scutellospora calospora</name>
    <dbReference type="NCBI Taxonomy" id="85575"/>
    <lineage>
        <taxon>Eukaryota</taxon>
        <taxon>Fungi</taxon>
        <taxon>Fungi incertae sedis</taxon>
        <taxon>Mucoromycota</taxon>
        <taxon>Glomeromycotina</taxon>
        <taxon>Glomeromycetes</taxon>
        <taxon>Diversisporales</taxon>
        <taxon>Gigasporaceae</taxon>
        <taxon>Scutellospora</taxon>
    </lineage>
</organism>
<gene>
    <name evidence="1" type="ORF">SCALOS_LOCUS5089</name>
</gene>
<protein>
    <submittedName>
        <fullName evidence="1">2151_t:CDS:1</fullName>
    </submittedName>
</protein>
<dbReference type="EMBL" id="CAJVPM010007748">
    <property type="protein sequence ID" value="CAG8548444.1"/>
    <property type="molecule type" value="Genomic_DNA"/>
</dbReference>
<accession>A0ACA9LSK4</accession>